<name>E0VKP9_PEDHC</name>
<accession>E0VKP9</accession>
<dbReference type="RefSeq" id="XP_002426693.1">
    <property type="nucleotide sequence ID" value="XM_002426648.1"/>
</dbReference>
<organism>
    <name type="scientific">Pediculus humanus subsp. corporis</name>
    <name type="common">Body louse</name>
    <dbReference type="NCBI Taxonomy" id="121224"/>
    <lineage>
        <taxon>Eukaryota</taxon>
        <taxon>Metazoa</taxon>
        <taxon>Ecdysozoa</taxon>
        <taxon>Arthropoda</taxon>
        <taxon>Hexapoda</taxon>
        <taxon>Insecta</taxon>
        <taxon>Pterygota</taxon>
        <taxon>Neoptera</taxon>
        <taxon>Paraneoptera</taxon>
        <taxon>Psocodea</taxon>
        <taxon>Troctomorpha</taxon>
        <taxon>Phthiraptera</taxon>
        <taxon>Anoplura</taxon>
        <taxon>Pediculidae</taxon>
        <taxon>Pediculus</taxon>
    </lineage>
</organism>
<sequence>MRIEGAEGIRDEVSKLEQYEASATLVWNLHHGDYKVCMVGQNSKALKHLVPPQKVNWAWDSKDVWNPAKEASRRFRMQLPADVTFCDPAVRVCGNISTLKGISLARIEDLENGIQFVL</sequence>
<evidence type="ECO:0000313" key="2">
    <source>
        <dbReference type="EnsemblMetazoa" id="PHUM268580-PA"/>
    </source>
</evidence>
<dbReference type="EMBL" id="AAZO01003105">
    <property type="status" value="NOT_ANNOTATED_CDS"/>
    <property type="molecule type" value="Genomic_DNA"/>
</dbReference>
<dbReference type="VEuPathDB" id="VectorBase:PHUM268580"/>
<dbReference type="EnsemblMetazoa" id="PHUM268580-RA">
    <property type="protein sequence ID" value="PHUM268580-PA"/>
    <property type="gene ID" value="PHUM268580"/>
</dbReference>
<gene>
    <name evidence="2" type="primary">8235576</name>
    <name evidence="1" type="ORF">Phum_PHUM268580</name>
</gene>
<evidence type="ECO:0000313" key="1">
    <source>
        <dbReference type="EMBL" id="EEB13955.1"/>
    </source>
</evidence>
<evidence type="ECO:0000313" key="3">
    <source>
        <dbReference type="Proteomes" id="UP000009046"/>
    </source>
</evidence>
<protein>
    <submittedName>
        <fullName evidence="1 2">Uncharacterized protein</fullName>
    </submittedName>
</protein>
<dbReference type="CTD" id="8235576"/>
<keyword evidence="3" id="KW-1185">Reference proteome</keyword>
<dbReference type="GeneID" id="8235576"/>
<reference evidence="2" key="3">
    <citation type="submission" date="2021-02" db="UniProtKB">
        <authorList>
            <consortium name="EnsemblMetazoa"/>
        </authorList>
    </citation>
    <scope>IDENTIFICATION</scope>
    <source>
        <strain evidence="2">USDA</strain>
    </source>
</reference>
<dbReference type="KEGG" id="phu:Phum_PHUM268580"/>
<dbReference type="InParanoid" id="E0VKP9"/>
<dbReference type="Proteomes" id="UP000009046">
    <property type="component" value="Unassembled WGS sequence"/>
</dbReference>
<reference evidence="1" key="2">
    <citation type="submission" date="2007-04" db="EMBL/GenBank/DDBJ databases">
        <title>The genome of the human body louse.</title>
        <authorList>
            <consortium name="The Human Body Louse Genome Consortium"/>
            <person name="Kirkness E."/>
            <person name="Walenz B."/>
            <person name="Hass B."/>
            <person name="Bruggner R."/>
            <person name="Strausberg R."/>
        </authorList>
    </citation>
    <scope>NUCLEOTIDE SEQUENCE</scope>
    <source>
        <strain evidence="1">USDA</strain>
    </source>
</reference>
<dbReference type="EMBL" id="DS235250">
    <property type="protein sequence ID" value="EEB13955.1"/>
    <property type="molecule type" value="Genomic_DNA"/>
</dbReference>
<dbReference type="HOGENOM" id="CLU_2075949_0_0_1"/>
<reference evidence="1" key="1">
    <citation type="submission" date="2007-04" db="EMBL/GenBank/DDBJ databases">
        <title>Annotation of Pediculus humanus corporis strain USDA.</title>
        <authorList>
            <person name="Kirkness E."/>
            <person name="Hannick L."/>
            <person name="Hass B."/>
            <person name="Bruggner R."/>
            <person name="Lawson D."/>
            <person name="Bidwell S."/>
            <person name="Joardar V."/>
            <person name="Caler E."/>
            <person name="Walenz B."/>
            <person name="Inman J."/>
            <person name="Schobel S."/>
            <person name="Galinsky K."/>
            <person name="Amedeo P."/>
            <person name="Strausberg R."/>
        </authorList>
    </citation>
    <scope>NUCLEOTIDE SEQUENCE</scope>
    <source>
        <strain evidence="1">USDA</strain>
    </source>
</reference>
<proteinExistence type="predicted"/>
<dbReference type="AlphaFoldDB" id="E0VKP9"/>